<dbReference type="Gene3D" id="1.10.443.10">
    <property type="entry name" value="Intergrase catalytic core"/>
    <property type="match status" value="1"/>
</dbReference>
<dbReference type="AlphaFoldDB" id="A0A8H3QJ54"/>
<dbReference type="Proteomes" id="UP000615446">
    <property type="component" value="Unassembled WGS sequence"/>
</dbReference>
<keyword evidence="1" id="KW-0233">DNA recombination</keyword>
<evidence type="ECO:0000256" key="1">
    <source>
        <dbReference type="ARBA" id="ARBA00023172"/>
    </source>
</evidence>
<dbReference type="CDD" id="cd00397">
    <property type="entry name" value="DNA_BRE_C"/>
    <property type="match status" value="1"/>
</dbReference>
<name>A0A8H3QJ54_9GLOM</name>
<dbReference type="GO" id="GO:0015074">
    <property type="term" value="P:DNA integration"/>
    <property type="evidence" value="ECO:0007669"/>
    <property type="project" value="InterPro"/>
</dbReference>
<dbReference type="InterPro" id="IPR013762">
    <property type="entry name" value="Integrase-like_cat_sf"/>
</dbReference>
<dbReference type="SUPFAM" id="SSF56349">
    <property type="entry name" value="DNA breaking-rejoining enzymes"/>
    <property type="match status" value="1"/>
</dbReference>
<feature type="region of interest" description="Disordered" evidence="2">
    <location>
        <begin position="357"/>
        <end position="398"/>
    </location>
</feature>
<dbReference type="OrthoDB" id="2448782at2759"/>
<comment type="caution">
    <text evidence="3">The sequence shown here is derived from an EMBL/GenBank/DDBJ whole genome shotgun (WGS) entry which is preliminary data.</text>
</comment>
<protein>
    <submittedName>
        <fullName evidence="3">Zinc finger MYM-type protein 2-like</fullName>
    </submittedName>
</protein>
<dbReference type="PANTHER" id="PTHR21446:SF12">
    <property type="entry name" value="POTASSIUM CHANNEL TETRAMERIZATION DOMAIN CONTAINING 1"/>
    <property type="match status" value="1"/>
</dbReference>
<sequence>MSIPTHEEIYRLQQLSRVKNTDKCTSKWLRVVDRFNKEANMTKKINQYDTCNELEDFLCKFITWLKKLNGEEYKAESIYNCYASLARYLKEESVIKPCKIWDQYSFPLAIKTLDGKMKQLQLQRLGETAQADSLTRQETQQILDHSTMNGEDNESLIRRVFFWISLLCDGGLNLEMFIEKNNQRGVRNRNKYGKSTSRKIPIPPDFEGNNYRPIYDILKYKSMRPSEACPSFFLETTRSKADINKGIWYKKNRMGQNKLGQMLHQIATLTGIDLSDGRKIVNHSCRRTAIQMLKDGDVPEDDIMEFSGHRSREGVRTYKSPDEARKIKNVVSLIPLDLDDIEIEEFEYFPGNWENLNINDSDSDAPDNDGLDEDVYNSSSSEVDSEENSDYYNTDNVDDNDKLIKKRKALKEIDNSNITQKKKKSEAQLEFSKIIIPNTVKDVHFHIHY</sequence>
<dbReference type="EMBL" id="BLAL01000053">
    <property type="protein sequence ID" value="GES81052.1"/>
    <property type="molecule type" value="Genomic_DNA"/>
</dbReference>
<dbReference type="GO" id="GO:0006310">
    <property type="term" value="P:DNA recombination"/>
    <property type="evidence" value="ECO:0007669"/>
    <property type="project" value="UniProtKB-KW"/>
</dbReference>
<dbReference type="InterPro" id="IPR052787">
    <property type="entry name" value="MAVS"/>
</dbReference>
<dbReference type="InterPro" id="IPR011010">
    <property type="entry name" value="DNA_brk_join_enz"/>
</dbReference>
<evidence type="ECO:0000313" key="3">
    <source>
        <dbReference type="EMBL" id="GES81052.1"/>
    </source>
</evidence>
<reference evidence="3" key="1">
    <citation type="submission" date="2019-10" db="EMBL/GenBank/DDBJ databases">
        <title>Conservation and host-specific expression of non-tandemly repeated heterogenous ribosome RNA gene in arbuscular mycorrhizal fungi.</title>
        <authorList>
            <person name="Maeda T."/>
            <person name="Kobayashi Y."/>
            <person name="Nakagawa T."/>
            <person name="Ezawa T."/>
            <person name="Yamaguchi K."/>
            <person name="Bino T."/>
            <person name="Nishimoto Y."/>
            <person name="Shigenobu S."/>
            <person name="Kawaguchi M."/>
        </authorList>
    </citation>
    <scope>NUCLEOTIDE SEQUENCE</scope>
    <source>
        <strain evidence="3">HR1</strain>
    </source>
</reference>
<dbReference type="GO" id="GO:0003677">
    <property type="term" value="F:DNA binding"/>
    <property type="evidence" value="ECO:0007669"/>
    <property type="project" value="InterPro"/>
</dbReference>
<accession>A0A8H3QJ54</accession>
<evidence type="ECO:0000256" key="2">
    <source>
        <dbReference type="SAM" id="MobiDB-lite"/>
    </source>
</evidence>
<feature type="compositionally biased region" description="Acidic residues" evidence="2">
    <location>
        <begin position="361"/>
        <end position="375"/>
    </location>
</feature>
<dbReference type="PANTHER" id="PTHR21446">
    <property type="entry name" value="DUF3504 DOMAIN-CONTAINING PROTEIN"/>
    <property type="match status" value="1"/>
</dbReference>
<evidence type="ECO:0000313" key="4">
    <source>
        <dbReference type="Proteomes" id="UP000615446"/>
    </source>
</evidence>
<gene>
    <name evidence="3" type="ORF">RCL2_000831300</name>
</gene>
<proteinExistence type="predicted"/>
<organism evidence="3 4">
    <name type="scientific">Rhizophagus clarus</name>
    <dbReference type="NCBI Taxonomy" id="94130"/>
    <lineage>
        <taxon>Eukaryota</taxon>
        <taxon>Fungi</taxon>
        <taxon>Fungi incertae sedis</taxon>
        <taxon>Mucoromycota</taxon>
        <taxon>Glomeromycotina</taxon>
        <taxon>Glomeromycetes</taxon>
        <taxon>Glomerales</taxon>
        <taxon>Glomeraceae</taxon>
        <taxon>Rhizophagus</taxon>
    </lineage>
</organism>